<dbReference type="CDD" id="cd19166">
    <property type="entry name" value="HemeO-bac"/>
    <property type="match status" value="1"/>
</dbReference>
<dbReference type="GO" id="GO:0006788">
    <property type="term" value="P:heme oxidation"/>
    <property type="evidence" value="ECO:0007669"/>
    <property type="project" value="InterPro"/>
</dbReference>
<dbReference type="InterPro" id="IPR016053">
    <property type="entry name" value="Haem_Oase-like"/>
</dbReference>
<accession>A0A6J4LLP0</accession>
<dbReference type="Gene3D" id="1.20.910.10">
    <property type="entry name" value="Heme oxygenase-like"/>
    <property type="match status" value="1"/>
</dbReference>
<gene>
    <name evidence="1" type="ORF">AVDCRST_MAG68-2642</name>
</gene>
<dbReference type="GO" id="GO:0004392">
    <property type="term" value="F:heme oxygenase (decyclizing) activity"/>
    <property type="evidence" value="ECO:0007669"/>
    <property type="project" value="InterPro"/>
</dbReference>
<dbReference type="SUPFAM" id="SSF48613">
    <property type="entry name" value="Heme oxygenase-like"/>
    <property type="match status" value="1"/>
</dbReference>
<organism evidence="1">
    <name type="scientific">uncultured Gemmatimonadota bacterium</name>
    <dbReference type="NCBI Taxonomy" id="203437"/>
    <lineage>
        <taxon>Bacteria</taxon>
        <taxon>Pseudomonadati</taxon>
        <taxon>Gemmatimonadota</taxon>
        <taxon>environmental samples</taxon>
    </lineage>
</organism>
<sequence>MDPALGLARYREIVAAFWGFHAALEPRLRAVDGLDALGLDAGRRKLPLLETDLRALGADPARLPVADEVPRVDGLPAALGVMYVLEGATLGGRVISRHLASQGIGPDTGGAFFAGYGDATGEMWKAFAAAIGGYAEAHPESAGAMVRAADETFTLLERWLARAMETA</sequence>
<protein>
    <submittedName>
        <fullName evidence="1">Bacteriophytochrome heme oxygenase BphO</fullName>
    </submittedName>
</protein>
<evidence type="ECO:0000313" key="1">
    <source>
        <dbReference type="EMBL" id="CAA9335075.1"/>
    </source>
</evidence>
<dbReference type="InterPro" id="IPR016084">
    <property type="entry name" value="Haem_Oase-like_multi-hlx"/>
</dbReference>
<name>A0A6J4LLP0_9BACT</name>
<proteinExistence type="predicted"/>
<reference evidence="1" key="1">
    <citation type="submission" date="2020-02" db="EMBL/GenBank/DDBJ databases">
        <authorList>
            <person name="Meier V. D."/>
        </authorList>
    </citation>
    <scope>NUCLEOTIDE SEQUENCE</scope>
    <source>
        <strain evidence="1">AVDCRST_MAG68</strain>
    </source>
</reference>
<dbReference type="Pfam" id="PF01126">
    <property type="entry name" value="Heme_oxygenase"/>
    <property type="match status" value="1"/>
</dbReference>
<dbReference type="EMBL" id="CADCTW010000131">
    <property type="protein sequence ID" value="CAA9335075.1"/>
    <property type="molecule type" value="Genomic_DNA"/>
</dbReference>
<dbReference type="AlphaFoldDB" id="A0A6J4LLP0"/>